<accession>A0ABD0SZ71</accession>
<organism evidence="1 2">
    <name type="scientific">Loxostege sticticalis</name>
    <name type="common">Beet webworm moth</name>
    <dbReference type="NCBI Taxonomy" id="481309"/>
    <lineage>
        <taxon>Eukaryota</taxon>
        <taxon>Metazoa</taxon>
        <taxon>Ecdysozoa</taxon>
        <taxon>Arthropoda</taxon>
        <taxon>Hexapoda</taxon>
        <taxon>Insecta</taxon>
        <taxon>Pterygota</taxon>
        <taxon>Neoptera</taxon>
        <taxon>Endopterygota</taxon>
        <taxon>Lepidoptera</taxon>
        <taxon>Glossata</taxon>
        <taxon>Ditrysia</taxon>
        <taxon>Pyraloidea</taxon>
        <taxon>Crambidae</taxon>
        <taxon>Pyraustinae</taxon>
        <taxon>Loxostege</taxon>
    </lineage>
</organism>
<gene>
    <name evidence="1" type="ORF">ABMA28_003580</name>
</gene>
<comment type="caution">
    <text evidence="1">The sequence shown here is derived from an EMBL/GenBank/DDBJ whole genome shotgun (WGS) entry which is preliminary data.</text>
</comment>
<sequence length="124" mass="14038">DDGDIFGESLALELEVDSGSEIDEDLTQEELLEILEDPVEEDELPEGPEGFTWEDNFEYFRGVKEEFNEPAGRKIEGTNPMDISLQIWDQPIMELIVEQTNLYAWQSISAASEIGISIRSRLNG</sequence>
<proteinExistence type="predicted"/>
<name>A0ABD0SZ71_LOXSC</name>
<feature type="non-terminal residue" evidence="1">
    <location>
        <position position="1"/>
    </location>
</feature>
<evidence type="ECO:0000313" key="2">
    <source>
        <dbReference type="Proteomes" id="UP001549921"/>
    </source>
</evidence>
<dbReference type="EMBL" id="JBEDNZ010000014">
    <property type="protein sequence ID" value="KAL0830123.1"/>
    <property type="molecule type" value="Genomic_DNA"/>
</dbReference>
<evidence type="ECO:0000313" key="1">
    <source>
        <dbReference type="EMBL" id="KAL0830123.1"/>
    </source>
</evidence>
<reference evidence="1 2" key="1">
    <citation type="submission" date="2024-06" db="EMBL/GenBank/DDBJ databases">
        <title>A chromosome-level genome assembly of beet webworm, Loxostege sticticalis.</title>
        <authorList>
            <person name="Zhang Y."/>
        </authorList>
    </citation>
    <scope>NUCLEOTIDE SEQUENCE [LARGE SCALE GENOMIC DNA]</scope>
    <source>
        <strain evidence="1">AQ028</strain>
        <tissue evidence="1">Male pupae</tissue>
    </source>
</reference>
<dbReference type="AlphaFoldDB" id="A0ABD0SZ71"/>
<dbReference type="Proteomes" id="UP001549921">
    <property type="component" value="Unassembled WGS sequence"/>
</dbReference>
<protein>
    <submittedName>
        <fullName evidence="1">Uncharacterized protein</fullName>
    </submittedName>
</protein>